<accession>A0A183T426</accession>
<evidence type="ECO:0000313" key="6">
    <source>
        <dbReference type="WBParaSite" id="SSLN_0001165201-mRNA-1"/>
    </source>
</evidence>
<gene>
    <name evidence="4" type="ORF">SSLN_LOCUS11224</name>
</gene>
<dbReference type="EMBL" id="UYSU01036377">
    <property type="protein sequence ID" value="VDL97609.1"/>
    <property type="molecule type" value="Genomic_DNA"/>
</dbReference>
<name>A0A183T426_SCHSO</name>
<protein>
    <submittedName>
        <fullName evidence="6">BACK domain-containing protein</fullName>
    </submittedName>
</protein>
<organism evidence="6">
    <name type="scientific">Schistocephalus solidus</name>
    <name type="common">Tapeworm</name>
    <dbReference type="NCBI Taxonomy" id="70667"/>
    <lineage>
        <taxon>Eukaryota</taxon>
        <taxon>Metazoa</taxon>
        <taxon>Spiralia</taxon>
        <taxon>Lophotrochozoa</taxon>
        <taxon>Platyhelminthes</taxon>
        <taxon>Cestoda</taxon>
        <taxon>Eucestoda</taxon>
        <taxon>Diphyllobothriidea</taxon>
        <taxon>Diphyllobothriidae</taxon>
        <taxon>Schistocephalus</taxon>
    </lineage>
</organism>
<proteinExistence type="predicted"/>
<evidence type="ECO:0000313" key="4">
    <source>
        <dbReference type="EMBL" id="VDL97609.1"/>
    </source>
</evidence>
<dbReference type="PANTHER" id="PTHR45632">
    <property type="entry name" value="LD33804P"/>
    <property type="match status" value="1"/>
</dbReference>
<keyword evidence="2" id="KW-0677">Repeat</keyword>
<keyword evidence="5" id="KW-1185">Reference proteome</keyword>
<dbReference type="OrthoDB" id="45365at2759"/>
<evidence type="ECO:0000256" key="2">
    <source>
        <dbReference type="ARBA" id="ARBA00022737"/>
    </source>
</evidence>
<dbReference type="InterPro" id="IPR011705">
    <property type="entry name" value="BACK"/>
</dbReference>
<dbReference type="Proteomes" id="UP000275846">
    <property type="component" value="Unassembled WGS sequence"/>
</dbReference>
<dbReference type="AlphaFoldDB" id="A0A183T426"/>
<dbReference type="Gene3D" id="1.25.40.420">
    <property type="match status" value="1"/>
</dbReference>
<dbReference type="PANTHER" id="PTHR45632:SF3">
    <property type="entry name" value="KELCH-LIKE PROTEIN 32"/>
    <property type="match status" value="1"/>
</dbReference>
<dbReference type="WBParaSite" id="SSLN_0001165201-mRNA-1">
    <property type="protein sequence ID" value="SSLN_0001165201-mRNA-1"/>
    <property type="gene ID" value="SSLN_0001165201"/>
</dbReference>
<dbReference type="STRING" id="70667.A0A183T426"/>
<keyword evidence="1" id="KW-0880">Kelch repeat</keyword>
<feature type="domain" description="BACK" evidence="3">
    <location>
        <begin position="84"/>
        <end position="176"/>
    </location>
</feature>
<reference evidence="4 5" key="2">
    <citation type="submission" date="2018-11" db="EMBL/GenBank/DDBJ databases">
        <authorList>
            <consortium name="Pathogen Informatics"/>
        </authorList>
    </citation>
    <scope>NUCLEOTIDE SEQUENCE [LARGE SCALE GENOMIC DNA]</scope>
    <source>
        <strain evidence="4 5">NST_G2</strain>
    </source>
</reference>
<evidence type="ECO:0000313" key="5">
    <source>
        <dbReference type="Proteomes" id="UP000275846"/>
    </source>
</evidence>
<evidence type="ECO:0000256" key="1">
    <source>
        <dbReference type="ARBA" id="ARBA00022441"/>
    </source>
</evidence>
<reference evidence="6" key="1">
    <citation type="submission" date="2016-06" db="UniProtKB">
        <authorList>
            <consortium name="WormBaseParasite"/>
        </authorList>
    </citation>
    <scope>IDENTIFICATION</scope>
</reference>
<dbReference type="InterPro" id="IPR015915">
    <property type="entry name" value="Kelch-typ_b-propeller"/>
</dbReference>
<sequence length="337" mass="37747">MHLCLKNDLFLQCSSGYLCHFHRHNIQLELIAYNSIPAPMVFALLTGHVFATSLLNYVYTGQVEITQANVKELVRVNLEKLATMWDFASSFNSRSVMETCPNLRKAQFKSSTSSDLFVRLPADTVLTLLQNDDLPVDSEEHVFAAISRWVCPNKIVDQERLEVHAPTILKEIRWCQTTVESRNHLTNSDIMFQESKSFHPTPNRWCKLPDMREVRDGPAAASLPGDSRIFVFGGLKVSAPLASVEFCSLRADREGDLNTHSGHLAPSCSHEKCTMGTRSHTHFGGRIIVAGGWTDEGKGLNTVEMFLPPVAGCPLGQWTDFAGMKEPHCFFHSSHHH</sequence>
<dbReference type="Pfam" id="PF07707">
    <property type="entry name" value="BACK"/>
    <property type="match status" value="1"/>
</dbReference>
<dbReference type="SUPFAM" id="SSF117281">
    <property type="entry name" value="Kelch motif"/>
    <property type="match status" value="1"/>
</dbReference>
<evidence type="ECO:0000259" key="3">
    <source>
        <dbReference type="Pfam" id="PF07707"/>
    </source>
</evidence>
<dbReference type="Gene3D" id="2.120.10.80">
    <property type="entry name" value="Kelch-type beta propeller"/>
    <property type="match status" value="1"/>
</dbReference>